<name>A0AAV4XCQ5_CAEEX</name>
<dbReference type="Proteomes" id="UP001054945">
    <property type="component" value="Unassembled WGS sequence"/>
</dbReference>
<dbReference type="AlphaFoldDB" id="A0AAV4XCQ5"/>
<reference evidence="1 2" key="1">
    <citation type="submission" date="2021-06" db="EMBL/GenBank/DDBJ databases">
        <title>Caerostris extrusa draft genome.</title>
        <authorList>
            <person name="Kono N."/>
            <person name="Arakawa K."/>
        </authorList>
    </citation>
    <scope>NUCLEOTIDE SEQUENCE [LARGE SCALE GENOMIC DNA]</scope>
</reference>
<sequence length="103" mass="11503">MRSFVFKNGRKLLGTQERGTEREGERGKNARRMVIVGGISAREFQQGEIATYSRPSPCVNEQPQSLIARLCLLSDFYYESPISYSGSIEISRGPRSTPSLVTT</sequence>
<keyword evidence="2" id="KW-1185">Reference proteome</keyword>
<comment type="caution">
    <text evidence="1">The sequence shown here is derived from an EMBL/GenBank/DDBJ whole genome shotgun (WGS) entry which is preliminary data.</text>
</comment>
<evidence type="ECO:0000313" key="2">
    <source>
        <dbReference type="Proteomes" id="UP001054945"/>
    </source>
</evidence>
<dbReference type="EMBL" id="BPLR01017529">
    <property type="protein sequence ID" value="GIY92379.1"/>
    <property type="molecule type" value="Genomic_DNA"/>
</dbReference>
<protein>
    <submittedName>
        <fullName evidence="1">Uncharacterized protein</fullName>
    </submittedName>
</protein>
<gene>
    <name evidence="1" type="ORF">CEXT_305231</name>
</gene>
<proteinExistence type="predicted"/>
<evidence type="ECO:0000313" key="1">
    <source>
        <dbReference type="EMBL" id="GIY92379.1"/>
    </source>
</evidence>
<organism evidence="1 2">
    <name type="scientific">Caerostris extrusa</name>
    <name type="common">Bark spider</name>
    <name type="synonym">Caerostris bankana</name>
    <dbReference type="NCBI Taxonomy" id="172846"/>
    <lineage>
        <taxon>Eukaryota</taxon>
        <taxon>Metazoa</taxon>
        <taxon>Ecdysozoa</taxon>
        <taxon>Arthropoda</taxon>
        <taxon>Chelicerata</taxon>
        <taxon>Arachnida</taxon>
        <taxon>Araneae</taxon>
        <taxon>Araneomorphae</taxon>
        <taxon>Entelegynae</taxon>
        <taxon>Araneoidea</taxon>
        <taxon>Araneidae</taxon>
        <taxon>Caerostris</taxon>
    </lineage>
</organism>
<accession>A0AAV4XCQ5</accession>